<comment type="caution">
    <text evidence="11">The sequence shown here is derived from an EMBL/GenBank/DDBJ whole genome shotgun (WGS) entry which is preliminary data.</text>
</comment>
<dbReference type="SUPFAM" id="SSF81321">
    <property type="entry name" value="Family A G protein-coupled receptor-like"/>
    <property type="match status" value="1"/>
</dbReference>
<evidence type="ECO:0000256" key="1">
    <source>
        <dbReference type="ARBA" id="ARBA00004141"/>
    </source>
</evidence>
<keyword evidence="3 9" id="KW-1133">Transmembrane helix</keyword>
<organism evidence="11 12">
    <name type="scientific">Xyrichtys novacula</name>
    <name type="common">Pearly razorfish</name>
    <name type="synonym">Hemipteronotus novacula</name>
    <dbReference type="NCBI Taxonomy" id="13765"/>
    <lineage>
        <taxon>Eukaryota</taxon>
        <taxon>Metazoa</taxon>
        <taxon>Chordata</taxon>
        <taxon>Craniata</taxon>
        <taxon>Vertebrata</taxon>
        <taxon>Euteleostomi</taxon>
        <taxon>Actinopterygii</taxon>
        <taxon>Neopterygii</taxon>
        <taxon>Teleostei</taxon>
        <taxon>Neoteleostei</taxon>
        <taxon>Acanthomorphata</taxon>
        <taxon>Eupercaria</taxon>
        <taxon>Labriformes</taxon>
        <taxon>Labridae</taxon>
        <taxon>Xyrichtys</taxon>
    </lineage>
</organism>
<dbReference type="GO" id="GO:0005886">
    <property type="term" value="C:plasma membrane"/>
    <property type="evidence" value="ECO:0007669"/>
    <property type="project" value="TreeGrafter"/>
</dbReference>
<dbReference type="EMBL" id="CAUIWU010000006">
    <property type="protein sequence ID" value="CAJ1048239.1"/>
    <property type="molecule type" value="Genomic_DNA"/>
</dbReference>
<accession>A0AAV1EHR0</accession>
<dbReference type="AlphaFoldDB" id="A0AAV1EHR0"/>
<dbReference type="InterPro" id="IPR017452">
    <property type="entry name" value="GPCR_Rhodpsn_7TM"/>
</dbReference>
<evidence type="ECO:0000256" key="9">
    <source>
        <dbReference type="SAM" id="Phobius"/>
    </source>
</evidence>
<dbReference type="Gene3D" id="1.20.1070.10">
    <property type="entry name" value="Rhodopsin 7-helix transmembrane proteins"/>
    <property type="match status" value="1"/>
</dbReference>
<evidence type="ECO:0000256" key="4">
    <source>
        <dbReference type="ARBA" id="ARBA00023040"/>
    </source>
</evidence>
<evidence type="ECO:0000256" key="5">
    <source>
        <dbReference type="ARBA" id="ARBA00023136"/>
    </source>
</evidence>
<keyword evidence="12" id="KW-1185">Reference proteome</keyword>
<comment type="subcellular location">
    <subcellularLocation>
        <location evidence="1">Membrane</location>
        <topology evidence="1">Multi-pass membrane protein</topology>
    </subcellularLocation>
</comment>
<evidence type="ECO:0000256" key="7">
    <source>
        <dbReference type="ARBA" id="ARBA00023180"/>
    </source>
</evidence>
<feature type="domain" description="G-protein coupled receptors family 1 profile" evidence="10">
    <location>
        <begin position="73"/>
        <end position="290"/>
    </location>
</feature>
<proteinExistence type="predicted"/>
<feature type="transmembrane region" description="Helical" evidence="9">
    <location>
        <begin position="296"/>
        <end position="317"/>
    </location>
</feature>
<dbReference type="PROSITE" id="PS50262">
    <property type="entry name" value="G_PROTEIN_RECEP_F1_2"/>
    <property type="match status" value="1"/>
</dbReference>
<evidence type="ECO:0000256" key="3">
    <source>
        <dbReference type="ARBA" id="ARBA00022989"/>
    </source>
</evidence>
<dbReference type="Proteomes" id="UP001178508">
    <property type="component" value="Unassembled WGS sequence"/>
</dbReference>
<dbReference type="PANTHER" id="PTHR24232:SF41">
    <property type="entry name" value="LYSOPHOSPHATIDIC ACID RECEPTOR 4"/>
    <property type="match status" value="1"/>
</dbReference>
<feature type="transmembrane region" description="Helical" evidence="9">
    <location>
        <begin position="63"/>
        <end position="88"/>
    </location>
</feature>
<feature type="transmembrane region" description="Helical" evidence="9">
    <location>
        <begin position="182"/>
        <end position="203"/>
    </location>
</feature>
<feature type="transmembrane region" description="Helical" evidence="9">
    <location>
        <begin position="215"/>
        <end position="238"/>
    </location>
</feature>
<evidence type="ECO:0000259" key="10">
    <source>
        <dbReference type="PROSITE" id="PS50262"/>
    </source>
</evidence>
<dbReference type="GO" id="GO:0070915">
    <property type="term" value="F:lysophosphatidic acid receptor activity"/>
    <property type="evidence" value="ECO:0007669"/>
    <property type="project" value="TreeGrafter"/>
</dbReference>
<keyword evidence="8" id="KW-0807">Transducer</keyword>
<name>A0AAV1EHR0_XYRNO</name>
<evidence type="ECO:0000256" key="6">
    <source>
        <dbReference type="ARBA" id="ARBA00023170"/>
    </source>
</evidence>
<evidence type="ECO:0000313" key="11">
    <source>
        <dbReference type="EMBL" id="CAJ1048239.1"/>
    </source>
</evidence>
<reference evidence="11" key="1">
    <citation type="submission" date="2023-08" db="EMBL/GenBank/DDBJ databases">
        <authorList>
            <person name="Alioto T."/>
            <person name="Alioto T."/>
            <person name="Gomez Garrido J."/>
        </authorList>
    </citation>
    <scope>NUCLEOTIDE SEQUENCE</scope>
</reference>
<gene>
    <name evidence="11" type="ORF">XNOV1_A031386</name>
</gene>
<dbReference type="GO" id="GO:0007200">
    <property type="term" value="P:phospholipase C-activating G protein-coupled receptor signaling pathway"/>
    <property type="evidence" value="ECO:0007669"/>
    <property type="project" value="TreeGrafter"/>
</dbReference>
<feature type="transmembrane region" description="Helical" evidence="9">
    <location>
        <begin position="108"/>
        <end position="131"/>
    </location>
</feature>
<feature type="transmembrane region" description="Helical" evidence="9">
    <location>
        <begin position="137"/>
        <end position="161"/>
    </location>
</feature>
<sequence length="331" mass="37815">MTLTYEHHKCLQKPLQSLHRICGRQRATITAKHLPPGLTLQTADMSNNSSSDPGLYDCSSSSATFIVTAYSSARLLLLVPLYTLVLYLGFQHWRQHRSFTTASHSDIFTYHVAALQFIWVLTFIFLVWVSSSGPDQMIVFSFFLMCFSWYVENFFHVLTCVERYLAVVHPITYMRLKNARGVRIRNISIVCVWFLSSVYSVVVSACYNPRFPIPFMIPFSVCLVAVTFCSFSVLYVLIRPGPGEGGQDRGRVDQSKKRAFVTITVIMLMLWLWFGGIIVFYAFYVMVIVRNDVICVFVVISFWFSLPSGSVLPLLFLHRAGKLAICFHKNN</sequence>
<keyword evidence="4" id="KW-0297">G-protein coupled receptor</keyword>
<protein>
    <submittedName>
        <fullName evidence="11">Uncharacterized protein LOC122870239 isoform X1</fullName>
    </submittedName>
</protein>
<keyword evidence="5 9" id="KW-0472">Membrane</keyword>
<feature type="transmembrane region" description="Helical" evidence="9">
    <location>
        <begin position="259"/>
        <end position="284"/>
    </location>
</feature>
<keyword evidence="6" id="KW-0675">Receptor</keyword>
<evidence type="ECO:0000256" key="8">
    <source>
        <dbReference type="ARBA" id="ARBA00023224"/>
    </source>
</evidence>
<evidence type="ECO:0000313" key="12">
    <source>
        <dbReference type="Proteomes" id="UP001178508"/>
    </source>
</evidence>
<keyword evidence="7" id="KW-0325">Glycoprotein</keyword>
<keyword evidence="2 9" id="KW-0812">Transmembrane</keyword>
<dbReference type="CDD" id="cd00637">
    <property type="entry name" value="7tm_classA_rhodopsin-like"/>
    <property type="match status" value="1"/>
</dbReference>
<dbReference type="GO" id="GO:0035025">
    <property type="term" value="P:positive regulation of Rho protein signal transduction"/>
    <property type="evidence" value="ECO:0007669"/>
    <property type="project" value="TreeGrafter"/>
</dbReference>
<dbReference type="PANTHER" id="PTHR24232">
    <property type="entry name" value="G-PROTEIN COUPLED RECEPTOR"/>
    <property type="match status" value="1"/>
</dbReference>
<evidence type="ECO:0000256" key="2">
    <source>
        <dbReference type="ARBA" id="ARBA00022692"/>
    </source>
</evidence>